<keyword evidence="2" id="KW-1134">Transmembrane beta strand</keyword>
<organism evidence="5 7">
    <name type="scientific">Pandoraea pulmonicola</name>
    <dbReference type="NCBI Taxonomy" id="93221"/>
    <lineage>
        <taxon>Bacteria</taxon>
        <taxon>Pseudomonadati</taxon>
        <taxon>Pseudomonadota</taxon>
        <taxon>Betaproteobacteria</taxon>
        <taxon>Burkholderiales</taxon>
        <taxon>Burkholderiaceae</taxon>
        <taxon>Pandoraea</taxon>
    </lineage>
</organism>
<dbReference type="SUPFAM" id="SSF56954">
    <property type="entry name" value="Outer membrane efflux proteins (OEP)"/>
    <property type="match status" value="1"/>
</dbReference>
<dbReference type="NCBIfam" id="TIGR01845">
    <property type="entry name" value="outer_NodT"/>
    <property type="match status" value="1"/>
</dbReference>
<dbReference type="PANTHER" id="PTHR30203:SF21">
    <property type="entry name" value="OUTER MEMBRANE COMPONENT OF MULTIDRUG EFFLUX PUMP-RELATED"/>
    <property type="match status" value="1"/>
</dbReference>
<keyword evidence="2" id="KW-0564">Palmitate</keyword>
<dbReference type="InterPro" id="IPR003423">
    <property type="entry name" value="OMP_efflux"/>
</dbReference>
<dbReference type="Proteomes" id="UP000254589">
    <property type="component" value="Unassembled WGS sequence"/>
</dbReference>
<dbReference type="RefSeq" id="WP_039404473.1">
    <property type="nucleotide sequence ID" value="NZ_CP010310.2"/>
</dbReference>
<dbReference type="GO" id="GO:0005886">
    <property type="term" value="C:plasma membrane"/>
    <property type="evidence" value="ECO:0007669"/>
    <property type="project" value="UniProtKB-SubCell"/>
</dbReference>
<evidence type="ECO:0000313" key="6">
    <source>
        <dbReference type="Proteomes" id="UP000035086"/>
    </source>
</evidence>
<evidence type="ECO:0000256" key="2">
    <source>
        <dbReference type="RuleBase" id="RU362097"/>
    </source>
</evidence>
<dbReference type="PANTHER" id="PTHR30203">
    <property type="entry name" value="OUTER MEMBRANE CATION EFFLUX PROTEIN"/>
    <property type="match status" value="1"/>
</dbReference>
<dbReference type="Pfam" id="PF02321">
    <property type="entry name" value="OEP"/>
    <property type="match status" value="2"/>
</dbReference>
<gene>
    <name evidence="5" type="primary">oprM_9</name>
    <name evidence="5" type="ORF">NCTC13159_04125</name>
    <name evidence="4" type="ORF">RO07_00835</name>
</gene>
<reference evidence="4" key="2">
    <citation type="submission" date="2016-11" db="EMBL/GenBank/DDBJ databases">
        <title>Complete Genome Sequencing of Pandoraea pulmonicola DSM 16583.</title>
        <authorList>
            <person name="Chan K.-G."/>
        </authorList>
    </citation>
    <scope>NUCLEOTIDE SEQUENCE</scope>
    <source>
        <strain evidence="4">DSM 16583</strain>
    </source>
</reference>
<comment type="subcellular location">
    <subcellularLocation>
        <location evidence="2">Cell membrane</location>
        <topology evidence="2">Lipid-anchor</topology>
    </subcellularLocation>
</comment>
<feature type="region of interest" description="Disordered" evidence="3">
    <location>
        <begin position="472"/>
        <end position="496"/>
    </location>
</feature>
<dbReference type="Gene3D" id="1.20.1600.10">
    <property type="entry name" value="Outer membrane efflux proteins (OEP)"/>
    <property type="match status" value="1"/>
</dbReference>
<keyword evidence="6" id="KW-1185">Reference proteome</keyword>
<dbReference type="GO" id="GO:0015562">
    <property type="term" value="F:efflux transmembrane transporter activity"/>
    <property type="evidence" value="ECO:0007669"/>
    <property type="project" value="InterPro"/>
</dbReference>
<keyword evidence="2" id="KW-0449">Lipoprotein</keyword>
<evidence type="ECO:0000313" key="5">
    <source>
        <dbReference type="EMBL" id="SUA92591.1"/>
    </source>
</evidence>
<dbReference type="InterPro" id="IPR010131">
    <property type="entry name" value="MdtP/NodT-like"/>
</dbReference>
<dbReference type="EMBL" id="UGSJ01000001">
    <property type="protein sequence ID" value="SUA92591.1"/>
    <property type="molecule type" value="Genomic_DNA"/>
</dbReference>
<sequence>MSRKALSIGALAFALALAGCVSGPNYRVPENAIALSPEAKRAFVAGDDAAYVNTSLPDRWWALYDDARLNAYVAEALQANTDLRVADAHLRQASAAVREAQDGRMIQADAQALATFAHVGGYTLSTSTTPQTYALGINLSYPLDLAGGIRRGIEAANANAEAVAAARDQVRVVVAAAVTRAYVGVCSANRTLAATRHVLDVQRQTLDATRKLSAGGKGTEFDVSRSSAAANDSEAAIPHLIAERQTALFELAALMGKLPADYPKALENCTQPPSLKQPIPVGDGWQLIRRRPDIREAERRLAAATAMIGVETAQLYPQVSIGASAGFADSFRNLFAGDSFGATLGPLLSWHWPNRTTARARIDAAGAGADAAFAAFDGAVVQALKQTETALSAYSREIERERSLAKARDDAARASEQANRLFHFGKVGFIDVLSAEAALANAESALAASRTQLLNRQIDLFLALGGGWSEAPKDDRQEIRGSSTASAFDSGSVAAR</sequence>
<feature type="compositionally biased region" description="Polar residues" evidence="3">
    <location>
        <begin position="480"/>
        <end position="489"/>
    </location>
</feature>
<evidence type="ECO:0000313" key="4">
    <source>
        <dbReference type="EMBL" id="AJC19402.1"/>
    </source>
</evidence>
<dbReference type="KEGG" id="ppul:RO07_00835"/>
<protein>
    <submittedName>
        <fullName evidence="5">Outer membrane protein oprM</fullName>
    </submittedName>
    <submittedName>
        <fullName evidence="4">RND transporter</fullName>
    </submittedName>
</protein>
<reference evidence="5 7" key="3">
    <citation type="submission" date="2018-06" db="EMBL/GenBank/DDBJ databases">
        <authorList>
            <consortium name="Pathogen Informatics"/>
            <person name="Doyle S."/>
        </authorList>
    </citation>
    <scope>NUCLEOTIDE SEQUENCE [LARGE SCALE GENOMIC DNA]</scope>
    <source>
        <strain evidence="5 7">NCTC13159</strain>
    </source>
</reference>
<dbReference type="PROSITE" id="PS51257">
    <property type="entry name" value="PROKAR_LIPOPROTEIN"/>
    <property type="match status" value="1"/>
</dbReference>
<name>A0AAJ4ZFW9_PANPU</name>
<accession>A0AAJ4ZFW9</accession>
<proteinExistence type="inferred from homology"/>
<evidence type="ECO:0000313" key="7">
    <source>
        <dbReference type="Proteomes" id="UP000254589"/>
    </source>
</evidence>
<keyword evidence="2" id="KW-0472">Membrane</keyword>
<keyword evidence="2" id="KW-0812">Transmembrane</keyword>
<evidence type="ECO:0000256" key="1">
    <source>
        <dbReference type="ARBA" id="ARBA00007613"/>
    </source>
</evidence>
<dbReference type="Gene3D" id="2.20.200.10">
    <property type="entry name" value="Outer membrane efflux proteins (OEP)"/>
    <property type="match status" value="1"/>
</dbReference>
<evidence type="ECO:0000256" key="3">
    <source>
        <dbReference type="SAM" id="MobiDB-lite"/>
    </source>
</evidence>
<dbReference type="AlphaFoldDB" id="A0AAJ4ZFW9"/>
<reference evidence="6" key="1">
    <citation type="submission" date="2014-12" db="EMBL/GenBank/DDBJ databases">
        <title>Complete Genome Sequencing of Pandoraea pulmonicola DSM 16583.</title>
        <authorList>
            <person name="Chan K.-G."/>
        </authorList>
    </citation>
    <scope>NUCLEOTIDE SEQUENCE [LARGE SCALE GENOMIC DNA]</scope>
    <source>
        <strain evidence="6">DSM 16583</strain>
    </source>
</reference>
<dbReference type="Proteomes" id="UP000035086">
    <property type="component" value="Chromosome"/>
</dbReference>
<comment type="similarity">
    <text evidence="1 2">Belongs to the outer membrane factor (OMF) (TC 1.B.17) family.</text>
</comment>
<dbReference type="EMBL" id="CP010310">
    <property type="protein sequence ID" value="AJC19402.1"/>
    <property type="molecule type" value="Genomic_DNA"/>
</dbReference>